<dbReference type="OrthoDB" id="3522453at2"/>
<dbReference type="Proteomes" id="UP000316500">
    <property type="component" value="Unassembled WGS sequence"/>
</dbReference>
<dbReference type="AlphaFoldDB" id="A0A558GXN7"/>
<organism evidence="2 3">
    <name type="scientific">Paenarthrobacter nitroguajacolicus</name>
    <name type="common">Arthrobacter nitroguajacolicus</name>
    <dbReference type="NCBI Taxonomy" id="211146"/>
    <lineage>
        <taxon>Bacteria</taxon>
        <taxon>Bacillati</taxon>
        <taxon>Actinomycetota</taxon>
        <taxon>Actinomycetes</taxon>
        <taxon>Micrococcales</taxon>
        <taxon>Micrococcaceae</taxon>
        <taxon>Paenarthrobacter</taxon>
    </lineage>
</organism>
<gene>
    <name evidence="2" type="ORF">FQP90_13660</name>
</gene>
<feature type="domain" description="Phage head morphogenesis" evidence="1">
    <location>
        <begin position="162"/>
        <end position="252"/>
    </location>
</feature>
<proteinExistence type="predicted"/>
<reference evidence="2 3" key="1">
    <citation type="submission" date="2019-07" db="EMBL/GenBank/DDBJ databases">
        <title>Diversity of Bacteria from Kongsfjorden, Arctic.</title>
        <authorList>
            <person name="Yu Y."/>
        </authorList>
    </citation>
    <scope>NUCLEOTIDE SEQUENCE [LARGE SCALE GENOMIC DNA]</scope>
    <source>
        <strain evidence="2 3">SM1928</strain>
    </source>
</reference>
<dbReference type="EMBL" id="VNFK01000010">
    <property type="protein sequence ID" value="TVU61582.1"/>
    <property type="molecule type" value="Genomic_DNA"/>
</dbReference>
<dbReference type="Pfam" id="PF04233">
    <property type="entry name" value="Phage_Mu_F"/>
    <property type="match status" value="1"/>
</dbReference>
<comment type="caution">
    <text evidence="2">The sequence shown here is derived from an EMBL/GenBank/DDBJ whole genome shotgun (WGS) entry which is preliminary data.</text>
</comment>
<evidence type="ECO:0000313" key="3">
    <source>
        <dbReference type="Proteomes" id="UP000316500"/>
    </source>
</evidence>
<protein>
    <submittedName>
        <fullName evidence="2">Phage head morphogenesis protein</fullName>
    </submittedName>
</protein>
<accession>A0A558GXN7</accession>
<name>A0A558GXN7_PAENT</name>
<dbReference type="InterPro" id="IPR006528">
    <property type="entry name" value="Phage_head_morphogenesis_dom"/>
</dbReference>
<evidence type="ECO:0000259" key="1">
    <source>
        <dbReference type="Pfam" id="PF04233"/>
    </source>
</evidence>
<evidence type="ECO:0000313" key="2">
    <source>
        <dbReference type="EMBL" id="TVU61582.1"/>
    </source>
</evidence>
<dbReference type="RefSeq" id="WP_144651374.1">
    <property type="nucleotide sequence ID" value="NZ_VNFK01000010.1"/>
</dbReference>
<sequence>MAITQETLRIVADLRERLERTTDAQTLALTRAWVEAWDALAPDFQAAVVDLMAQASNGVVSRSVVARNIRLRDSLQATRTMLDSLAAQTNTIVVNDVGAAVLDALDTHSALISSQLPANAAQVGVSFTRMSPEALAAIVERTTQQIHSTTRPLPADVERIMKRELIRGIAVGDNPRRTASKIISQAEGRFNGGLTRALTIARTETLDAHRAATQASEKANTDILAGWEWHAALSARTCPSCWSKHGTQYENDVPGPLDHQNGRCARVTLTKTWKELGFDIKEPASVTPSAQDAFNNLTPDTQRAIMGAQRLELLQSGQIKWADLSTKHSTDGWRDSFGATPVKDLISR</sequence>